<evidence type="ECO:0000313" key="12">
    <source>
        <dbReference type="Proteomes" id="UP000278823"/>
    </source>
</evidence>
<organism evidence="11 12">
    <name type="scientific">Rhizobium vallis</name>
    <dbReference type="NCBI Taxonomy" id="634290"/>
    <lineage>
        <taxon>Bacteria</taxon>
        <taxon>Pseudomonadati</taxon>
        <taxon>Pseudomonadota</taxon>
        <taxon>Alphaproteobacteria</taxon>
        <taxon>Hyphomicrobiales</taxon>
        <taxon>Rhizobiaceae</taxon>
        <taxon>Rhizobium/Agrobacterium group</taxon>
        <taxon>Rhizobium</taxon>
    </lineage>
</organism>
<keyword evidence="3 9" id="KW-0813">Transport</keyword>
<dbReference type="SUPFAM" id="SSF161098">
    <property type="entry name" value="MetI-like"/>
    <property type="match status" value="1"/>
</dbReference>
<feature type="transmembrane region" description="Helical" evidence="9">
    <location>
        <begin position="24"/>
        <end position="47"/>
    </location>
</feature>
<dbReference type="Pfam" id="PF00528">
    <property type="entry name" value="BPD_transp_1"/>
    <property type="match status" value="1"/>
</dbReference>
<dbReference type="InterPro" id="IPR010065">
    <property type="entry name" value="AA_ABC_transptr_permease_3TM"/>
</dbReference>
<evidence type="ECO:0000256" key="8">
    <source>
        <dbReference type="ARBA" id="ARBA00023136"/>
    </source>
</evidence>
<comment type="caution">
    <text evidence="11">The sequence shown here is derived from an EMBL/GenBank/DDBJ whole genome shotgun (WGS) entry which is preliminary data.</text>
</comment>
<name>A0A3S0T1R6_9HYPH</name>
<dbReference type="InterPro" id="IPR000515">
    <property type="entry name" value="MetI-like"/>
</dbReference>
<dbReference type="AlphaFoldDB" id="A0A3S0T1R6"/>
<evidence type="ECO:0000256" key="6">
    <source>
        <dbReference type="ARBA" id="ARBA00022692"/>
    </source>
</evidence>
<evidence type="ECO:0000256" key="1">
    <source>
        <dbReference type="ARBA" id="ARBA00004429"/>
    </source>
</evidence>
<dbReference type="CDD" id="cd06261">
    <property type="entry name" value="TM_PBP2"/>
    <property type="match status" value="1"/>
</dbReference>
<feature type="domain" description="ABC transmembrane type-1" evidence="10">
    <location>
        <begin position="22"/>
        <end position="222"/>
    </location>
</feature>
<proteinExistence type="inferred from homology"/>
<dbReference type="GO" id="GO:0043190">
    <property type="term" value="C:ATP-binding cassette (ABC) transporter complex"/>
    <property type="evidence" value="ECO:0007669"/>
    <property type="project" value="InterPro"/>
</dbReference>
<keyword evidence="5" id="KW-0997">Cell inner membrane</keyword>
<feature type="transmembrane region" description="Helical" evidence="9">
    <location>
        <begin position="201"/>
        <end position="227"/>
    </location>
</feature>
<comment type="subcellular location">
    <subcellularLocation>
        <location evidence="1">Cell inner membrane</location>
        <topology evidence="1">Multi-pass membrane protein</topology>
    </subcellularLocation>
    <subcellularLocation>
        <location evidence="9">Cell membrane</location>
        <topology evidence="9">Multi-pass membrane protein</topology>
    </subcellularLocation>
</comment>
<evidence type="ECO:0000259" key="10">
    <source>
        <dbReference type="PROSITE" id="PS50928"/>
    </source>
</evidence>
<keyword evidence="12" id="KW-1185">Reference proteome</keyword>
<feature type="transmembrane region" description="Helical" evidence="9">
    <location>
        <begin position="68"/>
        <end position="90"/>
    </location>
</feature>
<keyword evidence="4" id="KW-1003">Cell membrane</keyword>
<comment type="similarity">
    <text evidence="2">Belongs to the binding-protein-dependent transport system permease family. HisMQ subfamily.</text>
</comment>
<evidence type="ECO:0000256" key="9">
    <source>
        <dbReference type="RuleBase" id="RU363032"/>
    </source>
</evidence>
<evidence type="ECO:0000313" key="11">
    <source>
        <dbReference type="EMBL" id="RUM20478.1"/>
    </source>
</evidence>
<dbReference type="PROSITE" id="PS50928">
    <property type="entry name" value="ABC_TM1"/>
    <property type="match status" value="1"/>
</dbReference>
<reference evidence="12" key="1">
    <citation type="submission" date="2018-11" db="EMBL/GenBank/DDBJ databases">
        <title>Rhizobium chutanense sp. nov., isolated from root nodules of Phaseolus vulgaris in China.</title>
        <authorList>
            <person name="Huo Y."/>
        </authorList>
    </citation>
    <scope>NUCLEOTIDE SEQUENCE [LARGE SCALE GENOMIC DNA]</scope>
    <source>
        <strain evidence="12">CCBAU 65647</strain>
    </source>
</reference>
<dbReference type="RefSeq" id="WP_126924698.1">
    <property type="nucleotide sequence ID" value="NZ_ML133699.1"/>
</dbReference>
<evidence type="ECO:0000256" key="4">
    <source>
        <dbReference type="ARBA" id="ARBA00022475"/>
    </source>
</evidence>
<evidence type="ECO:0000256" key="5">
    <source>
        <dbReference type="ARBA" id="ARBA00022519"/>
    </source>
</evidence>
<keyword evidence="6 9" id="KW-0812">Transmembrane</keyword>
<evidence type="ECO:0000256" key="7">
    <source>
        <dbReference type="ARBA" id="ARBA00022989"/>
    </source>
</evidence>
<dbReference type="PANTHER" id="PTHR30133:SF2">
    <property type="entry name" value="ARGININE ABC TRANSPORTER PERMEASE PROTEIN ARTQ"/>
    <property type="match status" value="1"/>
</dbReference>
<evidence type="ECO:0000256" key="3">
    <source>
        <dbReference type="ARBA" id="ARBA00022448"/>
    </source>
</evidence>
<feature type="transmembrane region" description="Helical" evidence="9">
    <location>
        <begin position="147"/>
        <end position="169"/>
    </location>
</feature>
<dbReference type="NCBIfam" id="TIGR01726">
    <property type="entry name" value="HEQRo_perm_3TM"/>
    <property type="match status" value="1"/>
</dbReference>
<dbReference type="Gene3D" id="1.10.3720.10">
    <property type="entry name" value="MetI-like"/>
    <property type="match status" value="1"/>
</dbReference>
<keyword evidence="8 9" id="KW-0472">Membrane</keyword>
<sequence>MELLDLLSFRPEGWGQSLLDGVWLTIRLALATLPFGLLLGLGLALLINGKNRWLARLATLFATTFRALPELLTLFIIYYGGGMFIQWAWLSLFGTPFGELSGFIAGMIALGIVFSAFASEIFVAAMRAIPVGQHEAAASLGLSRARTFISIIAPQLWRLSLPGLGNLWFVLLKDTSLVSIISLADLMRQTQLAVANTKEPLFFYAVACLIYLVISMISSSIVGLLEVRSNRGFARRRT</sequence>
<dbReference type="GO" id="GO:0022857">
    <property type="term" value="F:transmembrane transporter activity"/>
    <property type="evidence" value="ECO:0007669"/>
    <property type="project" value="InterPro"/>
</dbReference>
<dbReference type="InterPro" id="IPR035906">
    <property type="entry name" value="MetI-like_sf"/>
</dbReference>
<dbReference type="PANTHER" id="PTHR30133">
    <property type="entry name" value="CATIONIC AMINO ACID TRANSPORTER, MEMBRANE COMPONENT"/>
    <property type="match status" value="1"/>
</dbReference>
<dbReference type="OrthoDB" id="9815029at2"/>
<dbReference type="Proteomes" id="UP000278823">
    <property type="component" value="Unassembled WGS sequence"/>
</dbReference>
<evidence type="ECO:0000256" key="2">
    <source>
        <dbReference type="ARBA" id="ARBA00010072"/>
    </source>
</evidence>
<dbReference type="InterPro" id="IPR051613">
    <property type="entry name" value="ABC_transp_permease_HisMQ"/>
</dbReference>
<keyword evidence="7 9" id="KW-1133">Transmembrane helix</keyword>
<accession>A0A3S0T1R6</accession>
<dbReference type="EMBL" id="RJTH01000015">
    <property type="protein sequence ID" value="RUM20478.1"/>
    <property type="molecule type" value="Genomic_DNA"/>
</dbReference>
<gene>
    <name evidence="11" type="ORF">EFQ99_29585</name>
</gene>
<feature type="transmembrane region" description="Helical" evidence="9">
    <location>
        <begin position="102"/>
        <end position="126"/>
    </location>
</feature>
<protein>
    <submittedName>
        <fullName evidence="11">ABC transporter permease subunit</fullName>
    </submittedName>
</protein>